<keyword evidence="2" id="KW-0132">Cell division</keyword>
<dbReference type="AlphaFoldDB" id="A0AAD9IXQ4"/>
<dbReference type="GO" id="GO:0031145">
    <property type="term" value="P:anaphase-promoting complex-dependent catabolic process"/>
    <property type="evidence" value="ECO:0007669"/>
    <property type="project" value="TreeGrafter"/>
</dbReference>
<dbReference type="PANTHER" id="PTHR19918:SF8">
    <property type="entry name" value="FI02843P"/>
    <property type="match status" value="1"/>
</dbReference>
<gene>
    <name evidence="7" type="ORF">LSH36_953g00051</name>
</gene>
<dbReference type="GO" id="GO:0051301">
    <property type="term" value="P:cell division"/>
    <property type="evidence" value="ECO:0007669"/>
    <property type="project" value="UniProtKB-KW"/>
</dbReference>
<keyword evidence="4" id="KW-0498">Mitosis</keyword>
<dbReference type="GO" id="GO:1990757">
    <property type="term" value="F:ubiquitin ligase activator activity"/>
    <property type="evidence" value="ECO:0007669"/>
    <property type="project" value="TreeGrafter"/>
</dbReference>
<comment type="caution">
    <text evidence="7">The sequence shown here is derived from an EMBL/GenBank/DDBJ whole genome shotgun (WGS) entry which is preliminary data.</text>
</comment>
<name>A0AAD9IXQ4_9ANNE</name>
<evidence type="ECO:0000313" key="8">
    <source>
        <dbReference type="Proteomes" id="UP001208570"/>
    </source>
</evidence>
<evidence type="ECO:0000256" key="1">
    <source>
        <dbReference type="ARBA" id="ARBA00022574"/>
    </source>
</evidence>
<dbReference type="EMBL" id="JAODUP010000953">
    <property type="protein sequence ID" value="KAK2142443.1"/>
    <property type="molecule type" value="Genomic_DNA"/>
</dbReference>
<organism evidence="7 8">
    <name type="scientific">Paralvinella palmiformis</name>
    <dbReference type="NCBI Taxonomy" id="53620"/>
    <lineage>
        <taxon>Eukaryota</taxon>
        <taxon>Metazoa</taxon>
        <taxon>Spiralia</taxon>
        <taxon>Lophotrochozoa</taxon>
        <taxon>Annelida</taxon>
        <taxon>Polychaeta</taxon>
        <taxon>Sedentaria</taxon>
        <taxon>Canalipalpata</taxon>
        <taxon>Terebellida</taxon>
        <taxon>Terebelliformia</taxon>
        <taxon>Alvinellidae</taxon>
        <taxon>Paralvinella</taxon>
    </lineage>
</organism>
<keyword evidence="8" id="KW-1185">Reference proteome</keyword>
<dbReference type="GO" id="GO:0010997">
    <property type="term" value="F:anaphase-promoting complex binding"/>
    <property type="evidence" value="ECO:0007669"/>
    <property type="project" value="InterPro"/>
</dbReference>
<evidence type="ECO:0000256" key="2">
    <source>
        <dbReference type="ARBA" id="ARBA00022618"/>
    </source>
</evidence>
<dbReference type="GO" id="GO:1905786">
    <property type="term" value="P:positive regulation of anaphase-promoting complex-dependent catabolic process"/>
    <property type="evidence" value="ECO:0007669"/>
    <property type="project" value="TreeGrafter"/>
</dbReference>
<protein>
    <submittedName>
        <fullName evidence="7">Uncharacterized protein</fullName>
    </submittedName>
</protein>
<feature type="compositionally biased region" description="Polar residues" evidence="6">
    <location>
        <begin position="84"/>
        <end position="95"/>
    </location>
</feature>
<sequence>FIGCRDTLAMSQFSFENEVRNVLRMDAPITKGPPMRWQRKLNESSCNTSRNDSVLMNCSTNTSISQITKTPMKTINGTGGVPLNSKTPNKSTSFKTPHKTPGKEKKTPAKGSKTPSASDRFIPNRASTQFELGHFLLTNQKNEEDESTELNDVQKEYQQTMNENLNGDALHNKIISYRPKPPTAPEGYQNNLKVLYSTSQSSVSTKKVTRHIPQAPERILDAPEMLNDYCKRDFK</sequence>
<keyword evidence="5" id="KW-0131">Cell cycle</keyword>
<reference evidence="7" key="1">
    <citation type="journal article" date="2023" name="Mol. Biol. Evol.">
        <title>Third-Generation Sequencing Reveals the Adaptive Role of the Epigenome in Three Deep-Sea Polychaetes.</title>
        <authorList>
            <person name="Perez M."/>
            <person name="Aroh O."/>
            <person name="Sun Y."/>
            <person name="Lan Y."/>
            <person name="Juniper S.K."/>
            <person name="Young C.R."/>
            <person name="Angers B."/>
            <person name="Qian P.Y."/>
        </authorList>
    </citation>
    <scope>NUCLEOTIDE SEQUENCE</scope>
    <source>
        <strain evidence="7">P08H-3</strain>
    </source>
</reference>
<keyword evidence="3" id="KW-0677">Repeat</keyword>
<keyword evidence="1" id="KW-0853">WD repeat</keyword>
<feature type="non-terminal residue" evidence="7">
    <location>
        <position position="1"/>
    </location>
</feature>
<dbReference type="PANTHER" id="PTHR19918">
    <property type="entry name" value="CELL DIVISION CYCLE 20 CDC20 FIZZY -RELATED"/>
    <property type="match status" value="1"/>
</dbReference>
<evidence type="ECO:0000256" key="4">
    <source>
        <dbReference type="ARBA" id="ARBA00022776"/>
    </source>
</evidence>
<dbReference type="Proteomes" id="UP001208570">
    <property type="component" value="Unassembled WGS sequence"/>
</dbReference>
<dbReference type="GO" id="GO:0005680">
    <property type="term" value="C:anaphase-promoting complex"/>
    <property type="evidence" value="ECO:0007669"/>
    <property type="project" value="TreeGrafter"/>
</dbReference>
<evidence type="ECO:0000256" key="3">
    <source>
        <dbReference type="ARBA" id="ARBA00022737"/>
    </source>
</evidence>
<accession>A0AAD9IXQ4</accession>
<evidence type="ECO:0000256" key="6">
    <source>
        <dbReference type="SAM" id="MobiDB-lite"/>
    </source>
</evidence>
<proteinExistence type="predicted"/>
<evidence type="ECO:0000256" key="5">
    <source>
        <dbReference type="ARBA" id="ARBA00023306"/>
    </source>
</evidence>
<dbReference type="InterPro" id="IPR033010">
    <property type="entry name" value="Cdc20/Fizzy"/>
</dbReference>
<evidence type="ECO:0000313" key="7">
    <source>
        <dbReference type="EMBL" id="KAK2142443.1"/>
    </source>
</evidence>
<feature type="region of interest" description="Disordered" evidence="6">
    <location>
        <begin position="71"/>
        <end position="121"/>
    </location>
</feature>